<protein>
    <recommendedName>
        <fullName evidence="3">Apea-like HEPN domain-containing protein</fullName>
    </recommendedName>
</protein>
<reference evidence="2" key="1">
    <citation type="submission" date="2018-05" db="EMBL/GenBank/DDBJ databases">
        <authorList>
            <person name="Li Y."/>
        </authorList>
    </citation>
    <scope>NUCLEOTIDE SEQUENCE [LARGE SCALE GENOMIC DNA]</scope>
    <source>
        <strain evidence="2">3d-2-2</strain>
    </source>
</reference>
<dbReference type="AlphaFoldDB" id="A0A2V1K291"/>
<sequence length="436" mass="48741">MSVDEKLLATLEALWRIPPPGPDNLLSAPAFTALSELIAQRTGSGKATFALSNALRSLGLPCGLPAGHRVQALDLPTVAEMLVKAFSRSSITRRHLCPLDLADELPSMTFGNARVAWFSAAELDDLFDWPRLSRHFHTLTSDAKRLSEFQWLVVEEEVLVQAKPNARAFSFGDMDFSRDLGEIEPHRGRFPQAVEDALFFLLLAPWEDWSTLNEVDWRGFRVPWIYTLDDDLFVSPTLPPSAETLSFEPYIYQDEWGEEIEIERRTILPLDNAATAGLQWVNDTAWNEVQAARATSLFETPVVHFLVRAFLASGIDEFIAHLTVIEAALGLESDHRRGLRPNNDPRPKLSATKRVAARLRAAVGEEKAERDYESLFDLRSAFIHGRSGVQRISTKQRLLARSLARRTAGALVRLSRQPGMAREQALSDLLGPSRPA</sequence>
<accession>A0A2V1K291</accession>
<gene>
    <name evidence="1" type="ORF">DD235_07110</name>
</gene>
<comment type="caution">
    <text evidence="1">The sequence shown here is derived from an EMBL/GenBank/DDBJ whole genome shotgun (WGS) entry which is preliminary data.</text>
</comment>
<evidence type="ECO:0008006" key="3">
    <source>
        <dbReference type="Google" id="ProtNLM"/>
    </source>
</evidence>
<organism evidence="1 2">
    <name type="scientific">Corticimicrobacter populi</name>
    <dbReference type="NCBI Taxonomy" id="2175229"/>
    <lineage>
        <taxon>Bacteria</taxon>
        <taxon>Pseudomonadati</taxon>
        <taxon>Pseudomonadota</taxon>
        <taxon>Betaproteobacteria</taxon>
        <taxon>Burkholderiales</taxon>
        <taxon>Alcaligenaceae</taxon>
        <taxon>Corticimicrobacter</taxon>
    </lineage>
</organism>
<dbReference type="EMBL" id="QETA01000002">
    <property type="protein sequence ID" value="PWF24246.1"/>
    <property type="molecule type" value="Genomic_DNA"/>
</dbReference>
<evidence type="ECO:0000313" key="1">
    <source>
        <dbReference type="EMBL" id="PWF24246.1"/>
    </source>
</evidence>
<proteinExistence type="predicted"/>
<evidence type="ECO:0000313" key="2">
    <source>
        <dbReference type="Proteomes" id="UP000245212"/>
    </source>
</evidence>
<name>A0A2V1K291_9BURK</name>
<keyword evidence="2" id="KW-1185">Reference proteome</keyword>
<dbReference type="Proteomes" id="UP000245212">
    <property type="component" value="Unassembled WGS sequence"/>
</dbReference>